<dbReference type="GO" id="GO:0016020">
    <property type="term" value="C:membrane"/>
    <property type="evidence" value="ECO:0007669"/>
    <property type="project" value="TreeGrafter"/>
</dbReference>
<feature type="compositionally biased region" description="Polar residues" evidence="7">
    <location>
        <begin position="1838"/>
        <end position="1848"/>
    </location>
</feature>
<evidence type="ECO:0000256" key="6">
    <source>
        <dbReference type="PROSITE-ProRule" id="PRU00782"/>
    </source>
</evidence>
<feature type="compositionally biased region" description="Polar residues" evidence="7">
    <location>
        <begin position="1438"/>
        <end position="1459"/>
    </location>
</feature>
<dbReference type="SUPFAM" id="SSF52540">
    <property type="entry name" value="P-loop containing nucleoside triphosphate hydrolases"/>
    <property type="match status" value="1"/>
</dbReference>
<dbReference type="InterPro" id="IPR027417">
    <property type="entry name" value="P-loop_NTPase"/>
</dbReference>
<name>A0A7S3QQR8_DUNTE</name>
<evidence type="ECO:0000256" key="5">
    <source>
        <dbReference type="ARBA" id="ARBA00023203"/>
    </source>
</evidence>
<dbReference type="GO" id="GO:0007015">
    <property type="term" value="P:actin filament organization"/>
    <property type="evidence" value="ECO:0007669"/>
    <property type="project" value="TreeGrafter"/>
</dbReference>
<feature type="compositionally biased region" description="Low complexity" evidence="7">
    <location>
        <begin position="1760"/>
        <end position="1779"/>
    </location>
</feature>
<comment type="similarity">
    <text evidence="6">Belongs to the TRAFAC class myosin-kinesin ATPase superfamily. Myosin family.</text>
</comment>
<organism evidence="9">
    <name type="scientific">Dunaliella tertiolecta</name>
    <name type="common">Green alga</name>
    <dbReference type="NCBI Taxonomy" id="3047"/>
    <lineage>
        <taxon>Eukaryota</taxon>
        <taxon>Viridiplantae</taxon>
        <taxon>Chlorophyta</taxon>
        <taxon>core chlorophytes</taxon>
        <taxon>Chlorophyceae</taxon>
        <taxon>CS clade</taxon>
        <taxon>Chlamydomonadales</taxon>
        <taxon>Dunaliellaceae</taxon>
        <taxon>Dunaliella</taxon>
    </lineage>
</organism>
<feature type="compositionally biased region" description="Low complexity" evidence="7">
    <location>
        <begin position="1571"/>
        <end position="1585"/>
    </location>
</feature>
<feature type="compositionally biased region" description="Gly residues" evidence="7">
    <location>
        <begin position="1697"/>
        <end position="1709"/>
    </location>
</feature>
<dbReference type="Gene3D" id="3.40.850.10">
    <property type="entry name" value="Kinesin motor domain"/>
    <property type="match status" value="1"/>
</dbReference>
<dbReference type="GO" id="GO:0051015">
    <property type="term" value="F:actin filament binding"/>
    <property type="evidence" value="ECO:0007669"/>
    <property type="project" value="TreeGrafter"/>
</dbReference>
<keyword evidence="2 6" id="KW-0067">ATP-binding</keyword>
<dbReference type="Pfam" id="PF00063">
    <property type="entry name" value="Myosin_head"/>
    <property type="match status" value="1"/>
</dbReference>
<evidence type="ECO:0000259" key="8">
    <source>
        <dbReference type="PROSITE" id="PS51456"/>
    </source>
</evidence>
<dbReference type="GO" id="GO:0005524">
    <property type="term" value="F:ATP binding"/>
    <property type="evidence" value="ECO:0007669"/>
    <property type="project" value="UniProtKB-UniRule"/>
</dbReference>
<feature type="compositionally biased region" description="Polar residues" evidence="7">
    <location>
        <begin position="1672"/>
        <end position="1683"/>
    </location>
</feature>
<proteinExistence type="inferred from homology"/>
<dbReference type="PRINTS" id="PR00193">
    <property type="entry name" value="MYOSINHEAVY"/>
</dbReference>
<feature type="compositionally biased region" description="Basic and acidic residues" evidence="7">
    <location>
        <begin position="1242"/>
        <end position="1254"/>
    </location>
</feature>
<feature type="compositionally biased region" description="Low complexity" evidence="7">
    <location>
        <begin position="1815"/>
        <end position="1837"/>
    </location>
</feature>
<feature type="region of interest" description="Disordered" evidence="7">
    <location>
        <begin position="1672"/>
        <end position="1711"/>
    </location>
</feature>
<feature type="region of interest" description="Disordered" evidence="7">
    <location>
        <begin position="960"/>
        <end position="1039"/>
    </location>
</feature>
<evidence type="ECO:0000256" key="3">
    <source>
        <dbReference type="ARBA" id="ARBA00023123"/>
    </source>
</evidence>
<dbReference type="EMBL" id="HBIP01008427">
    <property type="protein sequence ID" value="CAE0489525.1"/>
    <property type="molecule type" value="Transcribed_RNA"/>
</dbReference>
<dbReference type="CDD" id="cd23767">
    <property type="entry name" value="IQCD"/>
    <property type="match status" value="1"/>
</dbReference>
<dbReference type="Gene3D" id="3.30.70.1590">
    <property type="match status" value="1"/>
</dbReference>
<keyword evidence="3 6" id="KW-0518">Myosin</keyword>
<feature type="region of interest" description="Disordered" evidence="7">
    <location>
        <begin position="1629"/>
        <end position="1651"/>
    </location>
</feature>
<dbReference type="InterPro" id="IPR000048">
    <property type="entry name" value="IQ_motif_EF-hand-BS"/>
</dbReference>
<dbReference type="PROSITE" id="PS50096">
    <property type="entry name" value="IQ"/>
    <property type="match status" value="1"/>
</dbReference>
<feature type="compositionally biased region" description="Polar residues" evidence="7">
    <location>
        <begin position="1791"/>
        <end position="1805"/>
    </location>
</feature>
<feature type="compositionally biased region" description="Low complexity" evidence="7">
    <location>
        <begin position="1255"/>
        <end position="1284"/>
    </location>
</feature>
<dbReference type="Gene3D" id="1.20.120.720">
    <property type="entry name" value="Myosin VI head, motor domain, U50 subdomain"/>
    <property type="match status" value="1"/>
</dbReference>
<feature type="domain" description="Myosin motor" evidence="8">
    <location>
        <begin position="114"/>
        <end position="823"/>
    </location>
</feature>
<keyword evidence="5 6" id="KW-0009">Actin-binding</keyword>
<evidence type="ECO:0000256" key="7">
    <source>
        <dbReference type="SAM" id="MobiDB-lite"/>
    </source>
</evidence>
<dbReference type="Gene3D" id="1.20.58.530">
    <property type="match status" value="1"/>
</dbReference>
<keyword evidence="1 6" id="KW-0547">Nucleotide-binding</keyword>
<dbReference type="PANTHER" id="PTHR13140">
    <property type="entry name" value="MYOSIN"/>
    <property type="match status" value="1"/>
</dbReference>
<reference evidence="9" key="1">
    <citation type="submission" date="2021-01" db="EMBL/GenBank/DDBJ databases">
        <authorList>
            <person name="Corre E."/>
            <person name="Pelletier E."/>
            <person name="Niang G."/>
            <person name="Scheremetjew M."/>
            <person name="Finn R."/>
            <person name="Kale V."/>
            <person name="Holt S."/>
            <person name="Cochrane G."/>
            <person name="Meng A."/>
            <person name="Brown T."/>
            <person name="Cohen L."/>
        </authorList>
    </citation>
    <scope>NUCLEOTIDE SEQUENCE</scope>
    <source>
        <strain evidence="9">CCMP1320</strain>
    </source>
</reference>
<dbReference type="InterPro" id="IPR036961">
    <property type="entry name" value="Kinesin_motor_dom_sf"/>
</dbReference>
<feature type="region of interest" description="Disordered" evidence="7">
    <location>
        <begin position="1138"/>
        <end position="1477"/>
    </location>
</feature>
<gene>
    <name evidence="9" type="ORF">DTER00134_LOCUS4596</name>
</gene>
<evidence type="ECO:0000256" key="1">
    <source>
        <dbReference type="ARBA" id="ARBA00022741"/>
    </source>
</evidence>
<evidence type="ECO:0000256" key="2">
    <source>
        <dbReference type="ARBA" id="ARBA00022840"/>
    </source>
</evidence>
<feature type="compositionally biased region" description="Basic and acidic residues" evidence="7">
    <location>
        <begin position="1307"/>
        <end position="1319"/>
    </location>
</feature>
<feature type="compositionally biased region" description="Polar residues" evidence="7">
    <location>
        <begin position="1184"/>
        <end position="1212"/>
    </location>
</feature>
<protein>
    <recommendedName>
        <fullName evidence="8">Myosin motor domain-containing protein</fullName>
    </recommendedName>
</protein>
<feature type="region of interest" description="Disordered" evidence="7">
    <location>
        <begin position="1563"/>
        <end position="1608"/>
    </location>
</feature>
<dbReference type="GO" id="GO:0030048">
    <property type="term" value="P:actin filament-based movement"/>
    <property type="evidence" value="ECO:0007669"/>
    <property type="project" value="UniProtKB-ARBA"/>
</dbReference>
<dbReference type="PANTHER" id="PTHR13140:SF706">
    <property type="entry name" value="DILUTE CLASS UNCONVENTIONAL MYOSIN, ISOFORM C"/>
    <property type="match status" value="1"/>
</dbReference>
<dbReference type="GO" id="GO:0000146">
    <property type="term" value="F:microfilament motor activity"/>
    <property type="evidence" value="ECO:0007669"/>
    <property type="project" value="TreeGrafter"/>
</dbReference>
<accession>A0A7S3QQR8</accession>
<dbReference type="SMART" id="SM00242">
    <property type="entry name" value="MYSc"/>
    <property type="match status" value="1"/>
</dbReference>
<dbReference type="InterPro" id="IPR001609">
    <property type="entry name" value="Myosin_head_motor_dom-like"/>
</dbReference>
<dbReference type="SMART" id="SM00015">
    <property type="entry name" value="IQ"/>
    <property type="match status" value="2"/>
</dbReference>
<dbReference type="Gene3D" id="1.10.10.820">
    <property type="match status" value="1"/>
</dbReference>
<feature type="compositionally biased region" description="Low complexity" evidence="7">
    <location>
        <begin position="1684"/>
        <end position="1696"/>
    </location>
</feature>
<feature type="compositionally biased region" description="Low complexity" evidence="7">
    <location>
        <begin position="1629"/>
        <end position="1645"/>
    </location>
</feature>
<evidence type="ECO:0000256" key="4">
    <source>
        <dbReference type="ARBA" id="ARBA00023175"/>
    </source>
</evidence>
<feature type="compositionally biased region" description="Low complexity" evidence="7">
    <location>
        <begin position="960"/>
        <end position="991"/>
    </location>
</feature>
<dbReference type="GO" id="GO:0005737">
    <property type="term" value="C:cytoplasm"/>
    <property type="evidence" value="ECO:0007669"/>
    <property type="project" value="TreeGrafter"/>
</dbReference>
<feature type="compositionally biased region" description="Low complexity" evidence="7">
    <location>
        <begin position="1426"/>
        <end position="1437"/>
    </location>
</feature>
<feature type="region of interest" description="Actin-binding" evidence="6">
    <location>
        <begin position="686"/>
        <end position="708"/>
    </location>
</feature>
<dbReference type="CDD" id="cd00124">
    <property type="entry name" value="MYSc"/>
    <property type="match status" value="1"/>
</dbReference>
<dbReference type="Gene3D" id="1.20.5.190">
    <property type="match status" value="2"/>
</dbReference>
<feature type="binding site" evidence="6">
    <location>
        <begin position="212"/>
        <end position="219"/>
    </location>
    <ligand>
        <name>ATP</name>
        <dbReference type="ChEBI" id="CHEBI:30616"/>
    </ligand>
</feature>
<sequence length="1859" mass="199810">MAPPKAVERPSSRLGPSINDGAEALAKGSRVWVLAMPEGSKSRAGGNGTASVAAAAAAAANSTWVPGELRALNVEAGEEVGNASASTGQVALDDGRLLTVELHRIVPANPKLQEGIPDLTHLSYLNEPGITYNLEARYQGDEIYTFAGPVLIALNPCKPLPLYTPEMATKYRAGARDVVASALLPPHIYLVAANAFRRMLREKCNQSLIVNGESGAGKTETTKKAMQYFATLAGGTGVEGQVLETNPILEAFGNAKTLRNHNSSRFGKLIQMHFNASHHICGARIKTYLLEKSRVVHQLKGERSFHIFYQMLRGLKDPARRAALHLPPPNRDAPCAFKCLAQSACWELEGVDDAADFSIVCDALADVGVTPQMQDALMRLLSGVLWLSNLEFVHDEADRNGETYVLAQGPALDACCDLLGVQPEDLSASLTRKRIVTPSETIVKILNLEECLDCRDALAKALYAAAFEWIVEAINRKLDNAPASRQNAASSSGLSISILDIYGFEAFNTNSFEQLCINYANERLQQQFTRHHVRGEQQEYESEGIDWTKVEFVDNQECVDVIEQAPPKGLGVLAVLDAQCRFPKSTDMTFVETLKEALATHPHFSTNVRAPREFTVLHYAGLVPYDCTGFLDKNKDTLNPDLIELMASANGEGSMVPMLGQSIKDDCDANTRRGGQSVGSRFSQQLKELIIELDATGLHFVRCIKPNDKLEPGDFEGPMILHQLRCCGVLEVARIARAGFPTRYGHQAFAERYSILLPPEEQAALLAAAEGVKSGKQVLQGDALEACRKLVDKFGLEPSQYQVGRTKIFFRPGVLGFVEDKWAAMQSGTLLIQASWRMCQQRRRYAAVRGATVALQSAWRARAVWLAFLQMRRELAAARVLQAAWRGHAARCRFLATCQAARTVQEAWRHLQLRRQLLARVAERKERELAAKLEQESFTSLRKKFGCEMDEVQSALAFWRSQGGSSTSQPSSARTPTQPSTPFTPDAAAAAAPPPTATGPHTPASTHVSPRAHTAPQTTTQAPPMPHIKTTSPEAAANGGVSAAANSAAATAAAAATAQRFAVLQEAKETAERLGLENIRLNKQLQLERSLKERYQHKYEEQNAMWSEQLHTLQEYILQVRSTFGDTRLPPLPSALLRVPAPPVGHPASHHHQSLNPLQERPAFTEAKAASFKREAEAKATQARKPSSIASPGSATSTGVKSPTSQPASRSGSTHRSRPVGGGSPASTDERQQQQQQQQQDEQQRQHQEQEEKQQQQQQQRRQEQQEQQPQGKGAAPSAAVAMASGRPVEDQESTLDSFEHEQDEEPHERQQGEGEARAPPRLKSTAASGMDGARVNPLYDEVRGKYSIPTPLSPESLAKLQQQHEQQQQGRSFGNSDLERRESDNSGAMLALAASNRQWQDEGVHGPLSAGAKAAPYHPSPSFRAQAMAQAIAGQGTVSRTQSGHHSSTMPSGVSQRMSLGRKAGEQHQQQLQLHDPGRAATQAKYVRHLHNDLDSVSQVLGDDISFIQEVHAGETEAPGMDAAYELAQLKRKFEMWKREFRDKLQTADEVFRSMERYQKKAPNASALEQGSSKAGAGQPGAAGAHKRATPPQQQLPPSFAVPATSSGPLGAGQLAALQATLLGLSSSSSASGSSNINTSSSTTVPPASQAANPALASCIASSLMSFAPTMNTGAAPTSQPRPQGSSAGQSSAGGVNNGGGGSPGGAGAAASAPLIKIDSVQQQQIAAALSSLGIPNSSGGGVSTQTGTAATPVSADGPAAPQQRQQQQQQMTTTAPVQGGGATAAHTVPPSTSGKDPNSSVSVAFTPGPPAPASGRRGSGAMQQQLQQQQLQQQQSERGLQHQGSKTRGIMGKLFKR</sequence>
<feature type="region of interest" description="Disordered" evidence="7">
    <location>
        <begin position="1735"/>
        <end position="1859"/>
    </location>
</feature>
<dbReference type="PROSITE" id="PS51456">
    <property type="entry name" value="MYOSIN_MOTOR"/>
    <property type="match status" value="1"/>
</dbReference>
<evidence type="ECO:0000313" key="9">
    <source>
        <dbReference type="EMBL" id="CAE0489525.1"/>
    </source>
</evidence>
<dbReference type="GO" id="GO:0016459">
    <property type="term" value="C:myosin complex"/>
    <property type="evidence" value="ECO:0007669"/>
    <property type="project" value="UniProtKB-KW"/>
</dbReference>
<keyword evidence="4 6" id="KW-0505">Motor protein</keyword>